<evidence type="ECO:0000256" key="1">
    <source>
        <dbReference type="PROSITE-ProRule" id="PRU00047"/>
    </source>
</evidence>
<feature type="domain" description="CCHC-type" evidence="3">
    <location>
        <begin position="415"/>
        <end position="429"/>
    </location>
</feature>
<proteinExistence type="predicted"/>
<organism evidence="4 5">
    <name type="scientific">Rhipicephalus sanguineus</name>
    <name type="common">Brown dog tick</name>
    <name type="synonym">Ixodes sanguineus</name>
    <dbReference type="NCBI Taxonomy" id="34632"/>
    <lineage>
        <taxon>Eukaryota</taxon>
        <taxon>Metazoa</taxon>
        <taxon>Ecdysozoa</taxon>
        <taxon>Arthropoda</taxon>
        <taxon>Chelicerata</taxon>
        <taxon>Arachnida</taxon>
        <taxon>Acari</taxon>
        <taxon>Parasitiformes</taxon>
        <taxon>Ixodida</taxon>
        <taxon>Ixodoidea</taxon>
        <taxon>Ixodidae</taxon>
        <taxon>Rhipicephalinae</taxon>
        <taxon>Rhipicephalus</taxon>
        <taxon>Rhipicephalus</taxon>
    </lineage>
</organism>
<dbReference type="VEuPathDB" id="VectorBase:RSAN_035426"/>
<reference evidence="4" key="1">
    <citation type="journal article" date="2020" name="Cell">
        <title>Large-Scale Comparative Analyses of Tick Genomes Elucidate Their Genetic Diversity and Vector Capacities.</title>
        <authorList>
            <consortium name="Tick Genome and Microbiome Consortium (TIGMIC)"/>
            <person name="Jia N."/>
            <person name="Wang J."/>
            <person name="Shi W."/>
            <person name="Du L."/>
            <person name="Sun Y."/>
            <person name="Zhan W."/>
            <person name="Jiang J.F."/>
            <person name="Wang Q."/>
            <person name="Zhang B."/>
            <person name="Ji P."/>
            <person name="Bell-Sakyi L."/>
            <person name="Cui X.M."/>
            <person name="Yuan T.T."/>
            <person name="Jiang B.G."/>
            <person name="Yang W.F."/>
            <person name="Lam T.T."/>
            <person name="Chang Q.C."/>
            <person name="Ding S.J."/>
            <person name="Wang X.J."/>
            <person name="Zhu J.G."/>
            <person name="Ruan X.D."/>
            <person name="Zhao L."/>
            <person name="Wei J.T."/>
            <person name="Ye R.Z."/>
            <person name="Que T.C."/>
            <person name="Du C.H."/>
            <person name="Zhou Y.H."/>
            <person name="Cheng J.X."/>
            <person name="Dai P.F."/>
            <person name="Guo W.B."/>
            <person name="Han X.H."/>
            <person name="Huang E.J."/>
            <person name="Li L.F."/>
            <person name="Wei W."/>
            <person name="Gao Y.C."/>
            <person name="Liu J.Z."/>
            <person name="Shao H.Z."/>
            <person name="Wang X."/>
            <person name="Wang C.C."/>
            <person name="Yang T.C."/>
            <person name="Huo Q.B."/>
            <person name="Li W."/>
            <person name="Chen H.Y."/>
            <person name="Chen S.E."/>
            <person name="Zhou L.G."/>
            <person name="Ni X.B."/>
            <person name="Tian J.H."/>
            <person name="Sheng Y."/>
            <person name="Liu T."/>
            <person name="Pan Y.S."/>
            <person name="Xia L.Y."/>
            <person name="Li J."/>
            <person name="Zhao F."/>
            <person name="Cao W.C."/>
        </authorList>
    </citation>
    <scope>NUCLEOTIDE SEQUENCE</scope>
    <source>
        <strain evidence="4">Rsan-2018</strain>
    </source>
</reference>
<dbReference type="InterPro" id="IPR036875">
    <property type="entry name" value="Znf_CCHC_sf"/>
</dbReference>
<evidence type="ECO:0000256" key="2">
    <source>
        <dbReference type="SAM" id="MobiDB-lite"/>
    </source>
</evidence>
<protein>
    <recommendedName>
        <fullName evidence="3">CCHC-type domain-containing protein</fullName>
    </recommendedName>
</protein>
<evidence type="ECO:0000313" key="4">
    <source>
        <dbReference type="EMBL" id="KAH7984681.1"/>
    </source>
</evidence>
<keyword evidence="1" id="KW-0862">Zinc</keyword>
<comment type="caution">
    <text evidence="4">The sequence shown here is derived from an EMBL/GenBank/DDBJ whole genome shotgun (WGS) entry which is preliminary data.</text>
</comment>
<dbReference type="PANTHER" id="PTHR33194:SF4">
    <property type="entry name" value="CCHC-TYPE DOMAIN-CONTAINING PROTEIN"/>
    <property type="match status" value="1"/>
</dbReference>
<dbReference type="PANTHER" id="PTHR33194">
    <property type="entry name" value="ZINC KNUCKLE DOMAINCONTAINING PROTEIN"/>
    <property type="match status" value="1"/>
</dbReference>
<dbReference type="GO" id="GO:0003676">
    <property type="term" value="F:nucleic acid binding"/>
    <property type="evidence" value="ECO:0007669"/>
    <property type="project" value="InterPro"/>
</dbReference>
<feature type="compositionally biased region" description="Basic and acidic residues" evidence="2">
    <location>
        <begin position="90"/>
        <end position="104"/>
    </location>
</feature>
<dbReference type="PROSITE" id="PS50158">
    <property type="entry name" value="ZF_CCHC"/>
    <property type="match status" value="1"/>
</dbReference>
<name>A0A9D4TC64_RHISA</name>
<feature type="region of interest" description="Disordered" evidence="2">
    <location>
        <begin position="90"/>
        <end position="124"/>
    </location>
</feature>
<keyword evidence="1" id="KW-0479">Metal-binding</keyword>
<gene>
    <name evidence="4" type="ORF">HPB52_023510</name>
</gene>
<dbReference type="EMBL" id="JABSTV010001245">
    <property type="protein sequence ID" value="KAH7984681.1"/>
    <property type="molecule type" value="Genomic_DNA"/>
</dbReference>
<evidence type="ECO:0000259" key="3">
    <source>
        <dbReference type="PROSITE" id="PS50158"/>
    </source>
</evidence>
<feature type="compositionally biased region" description="Basic and acidic residues" evidence="2">
    <location>
        <begin position="431"/>
        <end position="453"/>
    </location>
</feature>
<feature type="region of interest" description="Disordered" evidence="2">
    <location>
        <begin position="430"/>
        <end position="461"/>
    </location>
</feature>
<dbReference type="Proteomes" id="UP000821837">
    <property type="component" value="Chromosome 1"/>
</dbReference>
<dbReference type="SUPFAM" id="SSF57756">
    <property type="entry name" value="Retrovirus zinc finger-like domains"/>
    <property type="match status" value="1"/>
</dbReference>
<dbReference type="InterPro" id="IPR001878">
    <property type="entry name" value="Znf_CCHC"/>
</dbReference>
<accession>A0A9D4TC64</accession>
<reference evidence="4" key="2">
    <citation type="submission" date="2021-09" db="EMBL/GenBank/DDBJ databases">
        <authorList>
            <person name="Jia N."/>
            <person name="Wang J."/>
            <person name="Shi W."/>
            <person name="Du L."/>
            <person name="Sun Y."/>
            <person name="Zhan W."/>
            <person name="Jiang J."/>
            <person name="Wang Q."/>
            <person name="Zhang B."/>
            <person name="Ji P."/>
            <person name="Sakyi L.B."/>
            <person name="Cui X."/>
            <person name="Yuan T."/>
            <person name="Jiang B."/>
            <person name="Yang W."/>
            <person name="Lam T.T.-Y."/>
            <person name="Chang Q."/>
            <person name="Ding S."/>
            <person name="Wang X."/>
            <person name="Zhu J."/>
            <person name="Ruan X."/>
            <person name="Zhao L."/>
            <person name="Wei J."/>
            <person name="Que T."/>
            <person name="Du C."/>
            <person name="Cheng J."/>
            <person name="Dai P."/>
            <person name="Han X."/>
            <person name="Huang E."/>
            <person name="Gao Y."/>
            <person name="Liu J."/>
            <person name="Shao H."/>
            <person name="Ye R."/>
            <person name="Li L."/>
            <person name="Wei W."/>
            <person name="Wang X."/>
            <person name="Wang C."/>
            <person name="Huo Q."/>
            <person name="Li W."/>
            <person name="Guo W."/>
            <person name="Chen H."/>
            <person name="Chen S."/>
            <person name="Zhou L."/>
            <person name="Zhou L."/>
            <person name="Ni X."/>
            <person name="Tian J."/>
            <person name="Zhou Y."/>
            <person name="Sheng Y."/>
            <person name="Liu T."/>
            <person name="Pan Y."/>
            <person name="Xia L."/>
            <person name="Li J."/>
            <person name="Zhao F."/>
            <person name="Cao W."/>
        </authorList>
    </citation>
    <scope>NUCLEOTIDE SEQUENCE</scope>
    <source>
        <strain evidence="4">Rsan-2018</strain>
        <tissue evidence="4">Larvae</tissue>
    </source>
</reference>
<keyword evidence="1" id="KW-0863">Zinc-finger</keyword>
<dbReference type="GO" id="GO:0008270">
    <property type="term" value="F:zinc ion binding"/>
    <property type="evidence" value="ECO:0007669"/>
    <property type="project" value="UniProtKB-KW"/>
</dbReference>
<dbReference type="InterPro" id="IPR005162">
    <property type="entry name" value="Retrotrans_gag_dom"/>
</dbReference>
<dbReference type="AlphaFoldDB" id="A0A9D4TC64"/>
<evidence type="ECO:0000313" key="5">
    <source>
        <dbReference type="Proteomes" id="UP000821837"/>
    </source>
</evidence>
<keyword evidence="5" id="KW-1185">Reference proteome</keyword>
<sequence length="461" mass="52020">MSRVSPRAGVAVVSLSGSPALLYERIIFLPTRVRSPFRRPQTALHPRRRKTASDWVYLFEFVTPDWVSSTETSEWPFFVWSLRWPRDASRGAEGESHRRGHESSSDQNTTLQSGGGCAVAKTPRTVMPTLRSQNGVDDVARMAHLPTAATSRPFIGPPIFKGTPEESVSEWVTCYEHVSSLNSWDDDTKGDAKKWYTTKVMTGAPNTWEEWATLLKSSFTGRHAAEITRLRLENRVQLPSESPEQYYYDVLQLCARVDPAMKEEDRVRHLLRGLRADALEKMVLANPTSSGEFLQILQRINHAVLMARAHFTPLNSYLPTNVTQPWSAAIPGESITTQPSLVSAPVREQRQDAVPTCISDAQHHRRDAASNLELKALTESIKSLADRLKSVEDEVCRPPAQWPPRTSRGGDGRPRCYYCHRLGHIARQCHRQYEDQQRQRREEQSGNGERHFDSGNGNGQA</sequence>
<dbReference type="Pfam" id="PF03732">
    <property type="entry name" value="Retrotrans_gag"/>
    <property type="match status" value="1"/>
</dbReference>